<organism evidence="1 2">
    <name type="scientific">Streptomyces arboris</name>
    <dbReference type="NCBI Taxonomy" id="2600619"/>
    <lineage>
        <taxon>Bacteria</taxon>
        <taxon>Bacillati</taxon>
        <taxon>Actinomycetota</taxon>
        <taxon>Actinomycetes</taxon>
        <taxon>Kitasatosporales</taxon>
        <taxon>Streptomycetaceae</taxon>
        <taxon>Streptomyces</taxon>
    </lineage>
</organism>
<accession>A0A5N5EKU7</accession>
<comment type="caution">
    <text evidence="1">The sequence shown here is derived from an EMBL/GenBank/DDBJ whole genome shotgun (WGS) entry which is preliminary data.</text>
</comment>
<dbReference type="EMBL" id="VYUA01000013">
    <property type="protein sequence ID" value="KAB2591357.1"/>
    <property type="molecule type" value="Genomic_DNA"/>
</dbReference>
<gene>
    <name evidence="1" type="ORF">F5983_16260</name>
</gene>
<evidence type="ECO:0000313" key="2">
    <source>
        <dbReference type="Proteomes" id="UP000326907"/>
    </source>
</evidence>
<dbReference type="AlphaFoldDB" id="A0A5N5EKU7"/>
<protein>
    <submittedName>
        <fullName evidence="1">Uncharacterized protein</fullName>
    </submittedName>
</protein>
<name>A0A5N5EKU7_9ACTN</name>
<evidence type="ECO:0000313" key="1">
    <source>
        <dbReference type="EMBL" id="KAB2591357.1"/>
    </source>
</evidence>
<sequence>MGNSVAYPVLRTTDAAEAYAQALRLCGLLEERDDEVLLHAELFTVEEVRRMAAVLPEGPFDYLESRRDPATGDFADFDLDVSTAGDAALEAELPLSLMAEAPLGTVEERFMRALGRGVAGIDWLGRWPDEPQFDSYGMATYDGVNIAFNGDTAAWGGWADHHTVFVHVDKYGDLSRAERLAASIGSTVLGAAQRGW</sequence>
<reference evidence="1 2" key="1">
    <citation type="submission" date="2019-09" db="EMBL/GenBank/DDBJ databases">
        <authorList>
            <person name="Liu P."/>
        </authorList>
    </citation>
    <scope>NUCLEOTIDE SEQUENCE [LARGE SCALE GENOMIC DNA]</scope>
    <source>
        <strain evidence="1 2">TRM68085</strain>
    </source>
</reference>
<dbReference type="Proteomes" id="UP000326907">
    <property type="component" value="Unassembled WGS sequence"/>
</dbReference>
<keyword evidence="2" id="KW-1185">Reference proteome</keyword>
<proteinExistence type="predicted"/>
<dbReference type="RefSeq" id="WP_151510960.1">
    <property type="nucleotide sequence ID" value="NZ_JBMVCA010000004.1"/>
</dbReference>